<reference evidence="1" key="1">
    <citation type="submission" date="2024-09" db="EMBL/GenBank/DDBJ databases">
        <authorList>
            <person name="Liu J."/>
        </authorList>
    </citation>
    <scope>NUCLEOTIDE SEQUENCE</scope>
    <source>
        <strain evidence="1">NBU2967</strain>
    </source>
</reference>
<keyword evidence="2" id="KW-1185">Reference proteome</keyword>
<sequence>MLQTSNITYRTALSANIVLLCRFLRKKGFSIGAHEEAEALKAISYLPIHKEGYFRDALKAVLSKNVYQRQQFNDLYLEFKDELARSVDSKLKEKEEKKEKRSDAEKSRAQFESLKEWLNLNASDDEKQMASYSDIEVLTKKNFADLSTEEMQLVMRLLQKMARKIAHQKSRLRKKSKIRKTVDLKNTIRMNMRRGGDLTEIRFSERKEKKLKLVLLCDVSRSMDLYSRFLMHLIYAFQNAYDRIESFVFSTALHRVTELLDNHEFDKAFEMISDRVPQWSGGTTIGSCLNGFVQEYGHRMLDKKTIVLILSDGWDTGEPDVMKTAMQTIHKKTKKVIWLNPLAGSADFAPEALGMRTALPYIDVLASAHNLESLKSAISHIRKKRNLKNMPYF</sequence>
<name>A0ACC7LM22_9FLAO</name>
<proteinExistence type="predicted"/>
<gene>
    <name evidence="1" type="ORF">ACEZ3G_12630</name>
</gene>
<accession>A0ACC7LM22</accession>
<evidence type="ECO:0000313" key="1">
    <source>
        <dbReference type="EMBL" id="MFH6604329.1"/>
    </source>
</evidence>
<evidence type="ECO:0000313" key="2">
    <source>
        <dbReference type="Proteomes" id="UP001595191"/>
    </source>
</evidence>
<organism evidence="1 2">
    <name type="scientific">Meishania litoralis</name>
    <dbReference type="NCBI Taxonomy" id="3434685"/>
    <lineage>
        <taxon>Bacteria</taxon>
        <taxon>Pseudomonadati</taxon>
        <taxon>Bacteroidota</taxon>
        <taxon>Flavobacteriia</taxon>
        <taxon>Flavobacteriales</taxon>
        <taxon>Flavobacteriaceae</taxon>
        <taxon>Meishania</taxon>
    </lineage>
</organism>
<dbReference type="Proteomes" id="UP001595191">
    <property type="component" value="Unassembled WGS sequence"/>
</dbReference>
<dbReference type="EMBL" id="JBHFPV010000002">
    <property type="protein sequence ID" value="MFH6604329.1"/>
    <property type="molecule type" value="Genomic_DNA"/>
</dbReference>
<protein>
    <submittedName>
        <fullName evidence="1">VWA domain-containing protein</fullName>
    </submittedName>
</protein>
<comment type="caution">
    <text evidence="1">The sequence shown here is derived from an EMBL/GenBank/DDBJ whole genome shotgun (WGS) entry which is preliminary data.</text>
</comment>